<sequence>MEDSKKNVFGIIRIGTVNMDLKIVSYSTLADRQTIENVSREVHYGEEVVTTHRISFQALNEICTVLNGFRQLLRDYQVDDVKVVTTTSLRDAENQLNAIDQIRIRTGFSVDIVHMAEEIYYKFFGLYYDIDQGAFNFGRNSVLLMDMTSSCLGLTCWKEDKILFQQNVHIGALGLMGSFTEKERNGITFTTTVREYIYGTLSPLWRGVQQYDIQYLILSGQVAVRLGLLMGKKLYRGVGLIAAREFCDFVDSFSGITPFKLCRYFSISENMANVLMPIIMLYYELLRHVDVQMIVLMDMTFTEGYSIHYLATKLNDPYLTRQRWMLLELARGIAVRYVSAPDHSRLIEEFCATIFNALFGKIGVDRIGCYLLRLAAIMHEWGKFVNLRKCDVCAYDLILTTDLFAISDEEKKMVANVAYFSYFGKVQERDDRFASLQPETKVMVAKLVAIFCLADALDKGHNGKIKSIEAALHDNLLEIAYTSDFDVSLEKWAFMKIVPYFEEVFGMTPVLKRGR</sequence>
<name>U7UGE8_9FIRM</name>
<evidence type="ECO:0000256" key="1">
    <source>
        <dbReference type="ARBA" id="ARBA00007125"/>
    </source>
</evidence>
<dbReference type="Proteomes" id="UP000017090">
    <property type="component" value="Unassembled WGS sequence"/>
</dbReference>
<dbReference type="InterPro" id="IPR043129">
    <property type="entry name" value="ATPase_NBD"/>
</dbReference>
<dbReference type="InterPro" id="IPR003695">
    <property type="entry name" value="Ppx_GppA_N"/>
</dbReference>
<accession>U7UGE8</accession>
<dbReference type="STRING" id="1111454.HMPREF1250_1079"/>
<dbReference type="InterPro" id="IPR050273">
    <property type="entry name" value="GppA/Ppx_hydrolase"/>
</dbReference>
<comment type="caution">
    <text evidence="3">The sequence shown here is derived from an EMBL/GenBank/DDBJ whole genome shotgun (WGS) entry which is preliminary data.</text>
</comment>
<evidence type="ECO:0000313" key="3">
    <source>
        <dbReference type="EMBL" id="ERT58386.1"/>
    </source>
</evidence>
<evidence type="ECO:0000259" key="2">
    <source>
        <dbReference type="Pfam" id="PF02541"/>
    </source>
</evidence>
<dbReference type="Pfam" id="PF02541">
    <property type="entry name" value="Ppx-GppA"/>
    <property type="match status" value="1"/>
</dbReference>
<dbReference type="RefSeq" id="WP_023054106.1">
    <property type="nucleotide sequence ID" value="NZ_AWXA01000043.1"/>
</dbReference>
<dbReference type="Gene3D" id="3.30.420.40">
    <property type="match status" value="1"/>
</dbReference>
<feature type="domain" description="Ppx/GppA phosphatase N-terminal" evidence="2">
    <location>
        <begin position="33"/>
        <end position="305"/>
    </location>
</feature>
<dbReference type="GO" id="GO:0016462">
    <property type="term" value="F:pyrophosphatase activity"/>
    <property type="evidence" value="ECO:0007669"/>
    <property type="project" value="TreeGrafter"/>
</dbReference>
<reference evidence="3 4" key="1">
    <citation type="submission" date="2013-09" db="EMBL/GenBank/DDBJ databases">
        <authorList>
            <person name="Durkin A.S."/>
            <person name="Haft D.R."/>
            <person name="McCorrison J."/>
            <person name="Torralba M."/>
            <person name="Gillis M."/>
            <person name="Haft D.H."/>
            <person name="Methe B."/>
            <person name="Sutton G."/>
            <person name="Nelson K.E."/>
        </authorList>
    </citation>
    <scope>NUCLEOTIDE SEQUENCE [LARGE SCALE GENOMIC DNA]</scope>
    <source>
        <strain evidence="3 4">BV3C16-1</strain>
    </source>
</reference>
<gene>
    <name evidence="3" type="ORF">HMPREF1250_1079</name>
</gene>
<keyword evidence="4" id="KW-1185">Reference proteome</keyword>
<dbReference type="SUPFAM" id="SSF109604">
    <property type="entry name" value="HD-domain/PDEase-like"/>
    <property type="match status" value="1"/>
</dbReference>
<protein>
    <submittedName>
        <fullName evidence="3">Ppx/GppA phosphatase family protein</fullName>
    </submittedName>
</protein>
<dbReference type="PANTHER" id="PTHR30005:SF0">
    <property type="entry name" value="RETROGRADE REGULATION PROTEIN 2"/>
    <property type="match status" value="1"/>
</dbReference>
<dbReference type="OrthoDB" id="9814545at2"/>
<dbReference type="eggNOG" id="COG0248">
    <property type="taxonomic scope" value="Bacteria"/>
</dbReference>
<dbReference type="PANTHER" id="PTHR30005">
    <property type="entry name" value="EXOPOLYPHOSPHATASE"/>
    <property type="match status" value="1"/>
</dbReference>
<dbReference type="SUPFAM" id="SSF53067">
    <property type="entry name" value="Actin-like ATPase domain"/>
    <property type="match status" value="1"/>
</dbReference>
<organism evidence="3 4">
    <name type="scientific">Megasphaera vaginalis</name>
    <name type="common">ex Srinivasan et al. 2021</name>
    <dbReference type="NCBI Taxonomy" id="1111454"/>
    <lineage>
        <taxon>Bacteria</taxon>
        <taxon>Bacillati</taxon>
        <taxon>Bacillota</taxon>
        <taxon>Negativicutes</taxon>
        <taxon>Veillonellales</taxon>
        <taxon>Veillonellaceae</taxon>
        <taxon>Megasphaera</taxon>
    </lineage>
</organism>
<dbReference type="PATRIC" id="fig|1111454.3.peg.1625"/>
<evidence type="ECO:0000313" key="4">
    <source>
        <dbReference type="Proteomes" id="UP000017090"/>
    </source>
</evidence>
<comment type="similarity">
    <text evidence="1">Belongs to the GppA/Ppx family.</text>
</comment>
<dbReference type="Gene3D" id="1.10.3210.10">
    <property type="entry name" value="Hypothetical protein af1432"/>
    <property type="match status" value="1"/>
</dbReference>
<dbReference type="Gene3D" id="3.30.420.150">
    <property type="entry name" value="Exopolyphosphatase. Domain 2"/>
    <property type="match status" value="1"/>
</dbReference>
<dbReference type="AlphaFoldDB" id="U7UGE8"/>
<proteinExistence type="inferred from homology"/>
<dbReference type="EMBL" id="AWXA01000043">
    <property type="protein sequence ID" value="ERT58386.1"/>
    <property type="molecule type" value="Genomic_DNA"/>
</dbReference>